<comment type="subcellular location">
    <subcellularLocation>
        <location evidence="7">Cell inner membrane</location>
        <topology evidence="7">Multi-pass membrane protein</topology>
    </subcellularLocation>
    <subcellularLocation>
        <location evidence="1">Cell membrane</location>
        <topology evidence="1">Multi-pass membrane protein</topology>
    </subcellularLocation>
</comment>
<gene>
    <name evidence="9" type="ORF">QE424_001570</name>
</gene>
<dbReference type="InterPro" id="IPR049177">
    <property type="entry name" value="MgtC_SapB_SrpB_YhiD_N"/>
</dbReference>
<feature type="transmembrane region" description="Helical" evidence="7">
    <location>
        <begin position="100"/>
        <end position="118"/>
    </location>
</feature>
<dbReference type="InterPro" id="IPR003416">
    <property type="entry name" value="MgtC/SapB/SrpB/YhiD_fam"/>
</dbReference>
<evidence type="ECO:0000256" key="1">
    <source>
        <dbReference type="ARBA" id="ARBA00004651"/>
    </source>
</evidence>
<name>A0AAP5AHW3_9GAMM</name>
<dbReference type="AlphaFoldDB" id="A0AAP5AHW3"/>
<evidence type="ECO:0000313" key="9">
    <source>
        <dbReference type="EMBL" id="MDQ1108411.1"/>
    </source>
</evidence>
<feature type="domain" description="MgtC/SapB/SrpB/YhiD N-terminal" evidence="8">
    <location>
        <begin position="38"/>
        <end position="171"/>
    </location>
</feature>
<proteinExistence type="inferred from homology"/>
<evidence type="ECO:0000256" key="6">
    <source>
        <dbReference type="ARBA" id="ARBA00023136"/>
    </source>
</evidence>
<keyword evidence="6 7" id="KW-0472">Membrane</keyword>
<dbReference type="PANTHER" id="PTHR33778">
    <property type="entry name" value="PROTEIN MGTC"/>
    <property type="match status" value="1"/>
</dbReference>
<protein>
    <recommendedName>
        <fullName evidence="7">Protein MgtC</fullName>
    </recommendedName>
</protein>
<evidence type="ECO:0000256" key="4">
    <source>
        <dbReference type="ARBA" id="ARBA00022692"/>
    </source>
</evidence>
<evidence type="ECO:0000313" key="10">
    <source>
        <dbReference type="Proteomes" id="UP001226084"/>
    </source>
</evidence>
<reference evidence="9" key="1">
    <citation type="submission" date="2023-07" db="EMBL/GenBank/DDBJ databases">
        <title>Functional and genomic diversity of the sorghum phyllosphere microbiome.</title>
        <authorList>
            <person name="Shade A."/>
        </authorList>
    </citation>
    <scope>NUCLEOTIDE SEQUENCE</scope>
    <source>
        <strain evidence="9">SORGH_AS_0457</strain>
    </source>
</reference>
<keyword evidence="4 7" id="KW-0812">Transmembrane</keyword>
<feature type="transmembrane region" description="Helical" evidence="7">
    <location>
        <begin position="33"/>
        <end position="50"/>
    </location>
</feature>
<evidence type="ECO:0000256" key="3">
    <source>
        <dbReference type="ARBA" id="ARBA00022475"/>
    </source>
</evidence>
<accession>A0AAP5AHW3</accession>
<comment type="similarity">
    <text evidence="2 7">Belongs to the MgtC/SapB family.</text>
</comment>
<dbReference type="Proteomes" id="UP001226084">
    <property type="component" value="Unassembled WGS sequence"/>
</dbReference>
<keyword evidence="3" id="KW-1003">Cell membrane</keyword>
<evidence type="ECO:0000259" key="8">
    <source>
        <dbReference type="Pfam" id="PF02308"/>
    </source>
</evidence>
<dbReference type="PRINTS" id="PR01837">
    <property type="entry name" value="MGTCSAPBPROT"/>
</dbReference>
<evidence type="ECO:0000256" key="7">
    <source>
        <dbReference type="RuleBase" id="RU365041"/>
    </source>
</evidence>
<keyword evidence="7" id="KW-0997">Cell inner membrane</keyword>
<feature type="transmembrane region" description="Helical" evidence="7">
    <location>
        <begin position="149"/>
        <end position="166"/>
    </location>
</feature>
<sequence>MLTPDFTTLPRRSRKAGTIAEESWMGLEQDLSILLRIAAAMLFGGVLGLERELGKHAAGLRTHMLIAGAAALIVGLGDSIAEHFQQERYRDLLQVDPVRLIEAVVACVGFVAAGTILRGNRDDEVSGLTTASSLIMAAAIGIAVGIGEYVIAIGVSVMCVIVLTVFRRLAKKLESP</sequence>
<evidence type="ECO:0000256" key="5">
    <source>
        <dbReference type="ARBA" id="ARBA00022989"/>
    </source>
</evidence>
<dbReference type="GO" id="GO:0005886">
    <property type="term" value="C:plasma membrane"/>
    <property type="evidence" value="ECO:0007669"/>
    <property type="project" value="UniProtKB-SubCell"/>
</dbReference>
<comment type="caution">
    <text evidence="9">The sequence shown here is derived from an EMBL/GenBank/DDBJ whole genome shotgun (WGS) entry which is preliminary data.</text>
</comment>
<dbReference type="PANTHER" id="PTHR33778:SF1">
    <property type="entry name" value="MAGNESIUM TRANSPORTER YHID-RELATED"/>
    <property type="match status" value="1"/>
</dbReference>
<keyword evidence="5 7" id="KW-1133">Transmembrane helix</keyword>
<dbReference type="Pfam" id="PF02308">
    <property type="entry name" value="MgtC"/>
    <property type="match status" value="1"/>
</dbReference>
<organism evidence="9 10">
    <name type="scientific">Stenotrophomonas rhizophila</name>
    <dbReference type="NCBI Taxonomy" id="216778"/>
    <lineage>
        <taxon>Bacteria</taxon>
        <taxon>Pseudomonadati</taxon>
        <taxon>Pseudomonadota</taxon>
        <taxon>Gammaproteobacteria</taxon>
        <taxon>Lysobacterales</taxon>
        <taxon>Lysobacteraceae</taxon>
        <taxon>Stenotrophomonas</taxon>
    </lineage>
</organism>
<evidence type="ECO:0000256" key="2">
    <source>
        <dbReference type="ARBA" id="ARBA00009298"/>
    </source>
</evidence>
<dbReference type="EMBL" id="JAUTAS010000001">
    <property type="protein sequence ID" value="MDQ1108411.1"/>
    <property type="molecule type" value="Genomic_DNA"/>
</dbReference>